<accession>A0A830FET5</accession>
<organism evidence="2 3">
    <name type="scientific">Halocalculus aciditolerans</name>
    <dbReference type="NCBI Taxonomy" id="1383812"/>
    <lineage>
        <taxon>Archaea</taxon>
        <taxon>Methanobacteriati</taxon>
        <taxon>Methanobacteriota</taxon>
        <taxon>Stenosarchaea group</taxon>
        <taxon>Halobacteria</taxon>
        <taxon>Halobacteriales</taxon>
        <taxon>Halobacteriaceae</taxon>
        <taxon>Halocalculus</taxon>
    </lineage>
</organism>
<dbReference type="SUPFAM" id="SSF52540">
    <property type="entry name" value="P-loop containing nucleoside triphosphate hydrolases"/>
    <property type="match status" value="1"/>
</dbReference>
<reference evidence="2" key="1">
    <citation type="journal article" date="2014" name="Int. J. Syst. Evol. Microbiol.">
        <title>Complete genome sequence of Corynebacterium casei LMG S-19264T (=DSM 44701T), isolated from a smear-ripened cheese.</title>
        <authorList>
            <consortium name="US DOE Joint Genome Institute (JGI-PGF)"/>
            <person name="Walter F."/>
            <person name="Albersmeier A."/>
            <person name="Kalinowski J."/>
            <person name="Ruckert C."/>
        </authorList>
    </citation>
    <scope>NUCLEOTIDE SEQUENCE</scope>
    <source>
        <strain evidence="2">JCM 19596</strain>
    </source>
</reference>
<comment type="caution">
    <text evidence="2">The sequence shown here is derived from an EMBL/GenBank/DDBJ whole genome shotgun (WGS) entry which is preliminary data.</text>
</comment>
<dbReference type="PIRSF" id="PIRSF009320">
    <property type="entry name" value="Nuc_binding_HP_1000"/>
    <property type="match status" value="1"/>
</dbReference>
<gene>
    <name evidence="2" type="ORF">GCM10009039_27040</name>
</gene>
<evidence type="ECO:0000313" key="3">
    <source>
        <dbReference type="Proteomes" id="UP000607197"/>
    </source>
</evidence>
<dbReference type="PANTHER" id="PTHR13696:SF99">
    <property type="entry name" value="COBYRINIC ACID AC-DIAMIDE SYNTHASE"/>
    <property type="match status" value="1"/>
</dbReference>
<dbReference type="InterPro" id="IPR050678">
    <property type="entry name" value="DNA_Partitioning_ATPase"/>
</dbReference>
<dbReference type="AlphaFoldDB" id="A0A830FET5"/>
<dbReference type="EMBL" id="BMPG01000003">
    <property type="protein sequence ID" value="GGL67672.1"/>
    <property type="molecule type" value="Genomic_DNA"/>
</dbReference>
<dbReference type="PANTHER" id="PTHR13696">
    <property type="entry name" value="P-LOOP CONTAINING NUCLEOSIDE TRIPHOSPHATE HYDROLASE"/>
    <property type="match status" value="1"/>
</dbReference>
<dbReference type="Proteomes" id="UP000607197">
    <property type="component" value="Unassembled WGS sequence"/>
</dbReference>
<proteinExistence type="predicted"/>
<protein>
    <submittedName>
        <fullName evidence="2">Chromosome partitioning protein ParA</fullName>
    </submittedName>
</protein>
<dbReference type="CDD" id="cd02042">
    <property type="entry name" value="ParAB_family"/>
    <property type="match status" value="1"/>
</dbReference>
<reference evidence="2" key="2">
    <citation type="submission" date="2020-09" db="EMBL/GenBank/DDBJ databases">
        <authorList>
            <person name="Sun Q."/>
            <person name="Ohkuma M."/>
        </authorList>
    </citation>
    <scope>NUCLEOTIDE SEQUENCE</scope>
    <source>
        <strain evidence="2">JCM 19596</strain>
    </source>
</reference>
<dbReference type="Gene3D" id="3.40.50.300">
    <property type="entry name" value="P-loop containing nucleotide triphosphate hydrolases"/>
    <property type="match status" value="1"/>
</dbReference>
<sequence length="259" mass="28848">MTYRLSLSNQKGGVGKTTITINVAGALAERGHDVLLVDMDPQGHATEGLGLTDAYDAEPPSLYDILLDTDNQEVINDIVEPHAEFDVLPSNVDMFNAEPELTTAMRSRERFDMALDELDHDYDFLLVDCPPSLGNLTDNALLATQRVLIPALAEGTSIRALEILFDQIDTLEANYEVDIEDVGLVANRVEQDGEADDMMDWFERTFEGRVPVWEVRKRVALKRAWNQGHSIFAHDEECDMEAVFLDIADHLEANAEATA</sequence>
<dbReference type="InterPro" id="IPR025669">
    <property type="entry name" value="AAA_dom"/>
</dbReference>
<evidence type="ECO:0000313" key="2">
    <source>
        <dbReference type="EMBL" id="GGL67672.1"/>
    </source>
</evidence>
<dbReference type="Pfam" id="PF13614">
    <property type="entry name" value="AAA_31"/>
    <property type="match status" value="1"/>
</dbReference>
<feature type="domain" description="AAA" evidence="1">
    <location>
        <begin position="6"/>
        <end position="177"/>
    </location>
</feature>
<name>A0A830FET5_9EURY</name>
<evidence type="ECO:0000259" key="1">
    <source>
        <dbReference type="Pfam" id="PF13614"/>
    </source>
</evidence>
<dbReference type="InterPro" id="IPR027417">
    <property type="entry name" value="P-loop_NTPase"/>
</dbReference>
<dbReference type="RefSeq" id="WP_188979769.1">
    <property type="nucleotide sequence ID" value="NZ_BMPG01000003.1"/>
</dbReference>
<dbReference type="OrthoDB" id="36110at2157"/>
<keyword evidence="3" id="KW-1185">Reference proteome</keyword>